<dbReference type="Proteomes" id="UP000268162">
    <property type="component" value="Unassembled WGS sequence"/>
</dbReference>
<evidence type="ECO:0000256" key="5">
    <source>
        <dbReference type="ARBA" id="ARBA00023136"/>
    </source>
</evidence>
<feature type="transmembrane region" description="Helical" evidence="6">
    <location>
        <begin position="54"/>
        <end position="77"/>
    </location>
</feature>
<evidence type="ECO:0000256" key="3">
    <source>
        <dbReference type="ARBA" id="ARBA00022692"/>
    </source>
</evidence>
<dbReference type="GO" id="GO:0016192">
    <property type="term" value="P:vesicle-mediated transport"/>
    <property type="evidence" value="ECO:0007669"/>
    <property type="project" value="InterPro"/>
</dbReference>
<dbReference type="InterPro" id="IPR003377">
    <property type="entry name" value="Cornichon"/>
</dbReference>
<proteinExistence type="inferred from homology"/>
<accession>A0A4P9ZS78</accession>
<dbReference type="Pfam" id="PF03311">
    <property type="entry name" value="Cornichon"/>
    <property type="match status" value="1"/>
</dbReference>
<protein>
    <submittedName>
        <fullName evidence="7">Cornichon</fullName>
    </submittedName>
</protein>
<dbReference type="AlphaFoldDB" id="A0A4P9ZS78"/>
<dbReference type="OrthoDB" id="434393at2759"/>
<evidence type="ECO:0000256" key="1">
    <source>
        <dbReference type="ARBA" id="ARBA00004141"/>
    </source>
</evidence>
<dbReference type="EMBL" id="ML002900">
    <property type="protein sequence ID" value="RKP35320.1"/>
    <property type="molecule type" value="Genomic_DNA"/>
</dbReference>
<keyword evidence="4 6" id="KW-1133">Transmembrane helix</keyword>
<dbReference type="STRING" id="215637.A0A4P9ZS78"/>
<keyword evidence="5 6" id="KW-0472">Membrane</keyword>
<feature type="transmembrane region" description="Helical" evidence="6">
    <location>
        <begin position="111"/>
        <end position="133"/>
    </location>
</feature>
<evidence type="ECO:0000313" key="8">
    <source>
        <dbReference type="Proteomes" id="UP000268162"/>
    </source>
</evidence>
<reference evidence="8" key="1">
    <citation type="journal article" date="2018" name="Nat. Microbiol.">
        <title>Leveraging single-cell genomics to expand the fungal tree of life.</title>
        <authorList>
            <person name="Ahrendt S.R."/>
            <person name="Quandt C.A."/>
            <person name="Ciobanu D."/>
            <person name="Clum A."/>
            <person name="Salamov A."/>
            <person name="Andreopoulos B."/>
            <person name="Cheng J.F."/>
            <person name="Woyke T."/>
            <person name="Pelin A."/>
            <person name="Henrissat B."/>
            <person name="Reynolds N.K."/>
            <person name="Benny G.L."/>
            <person name="Smith M.E."/>
            <person name="James T.Y."/>
            <person name="Grigoriev I.V."/>
        </authorList>
    </citation>
    <scope>NUCLEOTIDE SEQUENCE [LARGE SCALE GENOMIC DNA]</scope>
    <source>
        <strain evidence="8">RSA 468</strain>
    </source>
</reference>
<sequence length="140" mass="16068">MTWEAIAYLLGLLISGSLTFYAVWCIIMLSDLESDYINPVDLCSTLNAWVVPEVFLHSGLFTVFLLNGQWIPALLNLPLLVWNINKMASETQFFDPTLVFRHLPQYKKEGIIKAVFFLTCFFYYLYGMIVTLVNENLGLV</sequence>
<evidence type="ECO:0000256" key="6">
    <source>
        <dbReference type="SAM" id="Phobius"/>
    </source>
</evidence>
<dbReference type="SMART" id="SM01398">
    <property type="entry name" value="Cornichon"/>
    <property type="match status" value="1"/>
</dbReference>
<gene>
    <name evidence="7" type="ORF">BJ085DRAFT_40462</name>
</gene>
<evidence type="ECO:0000256" key="4">
    <source>
        <dbReference type="ARBA" id="ARBA00022989"/>
    </source>
</evidence>
<keyword evidence="3 6" id="KW-0812">Transmembrane</keyword>
<dbReference type="PANTHER" id="PTHR12290">
    <property type="entry name" value="CORNICHON-RELATED"/>
    <property type="match status" value="1"/>
</dbReference>
<feature type="transmembrane region" description="Helical" evidence="6">
    <location>
        <begin position="7"/>
        <end position="29"/>
    </location>
</feature>
<evidence type="ECO:0000256" key="2">
    <source>
        <dbReference type="ARBA" id="ARBA00010095"/>
    </source>
</evidence>
<comment type="subcellular location">
    <subcellularLocation>
        <location evidence="1">Membrane</location>
        <topology evidence="1">Multi-pass membrane protein</topology>
    </subcellularLocation>
</comment>
<evidence type="ECO:0000313" key="7">
    <source>
        <dbReference type="EMBL" id="RKP35320.1"/>
    </source>
</evidence>
<dbReference type="GO" id="GO:0016020">
    <property type="term" value="C:membrane"/>
    <property type="evidence" value="ECO:0007669"/>
    <property type="project" value="UniProtKB-SubCell"/>
</dbReference>
<name>A0A4P9ZS78_9FUNG</name>
<keyword evidence="8" id="KW-1185">Reference proteome</keyword>
<organism evidence="7 8">
    <name type="scientific">Dimargaris cristalligena</name>
    <dbReference type="NCBI Taxonomy" id="215637"/>
    <lineage>
        <taxon>Eukaryota</taxon>
        <taxon>Fungi</taxon>
        <taxon>Fungi incertae sedis</taxon>
        <taxon>Zoopagomycota</taxon>
        <taxon>Kickxellomycotina</taxon>
        <taxon>Dimargaritomycetes</taxon>
        <taxon>Dimargaritales</taxon>
        <taxon>Dimargaritaceae</taxon>
        <taxon>Dimargaris</taxon>
    </lineage>
</organism>
<comment type="similarity">
    <text evidence="2">Belongs to the cornichon family.</text>
</comment>